<dbReference type="GO" id="GO:0004635">
    <property type="term" value="F:phosphoribosyl-AMP cyclohydrolase activity"/>
    <property type="evidence" value="ECO:0007669"/>
    <property type="project" value="UniProtKB-UniRule"/>
</dbReference>
<keyword evidence="10 15" id="KW-0547">Nucleotide-binding</keyword>
<keyword evidence="14 15" id="KW-0511">Multifunctional enzyme</keyword>
<evidence type="ECO:0000256" key="10">
    <source>
        <dbReference type="ARBA" id="ARBA00022741"/>
    </source>
</evidence>
<comment type="pathway">
    <text evidence="4 15">Amino-acid biosynthesis; L-histidine biosynthesis; L-histidine from 5-phospho-alpha-D-ribose 1-diphosphate: step 3/9.</text>
</comment>
<evidence type="ECO:0000256" key="2">
    <source>
        <dbReference type="ARBA" id="ARBA00001460"/>
    </source>
</evidence>
<evidence type="ECO:0000256" key="11">
    <source>
        <dbReference type="ARBA" id="ARBA00022801"/>
    </source>
</evidence>
<evidence type="ECO:0000256" key="5">
    <source>
        <dbReference type="ARBA" id="ARBA00005204"/>
    </source>
</evidence>
<comment type="similarity">
    <text evidence="7 15">In the N-terminal section; belongs to the PRA-CH family.</text>
</comment>
<dbReference type="InterPro" id="IPR002496">
    <property type="entry name" value="PRib_AMP_CycHydrolase_dom"/>
</dbReference>
<dbReference type="GO" id="GO:0005524">
    <property type="term" value="F:ATP binding"/>
    <property type="evidence" value="ECO:0007669"/>
    <property type="project" value="UniProtKB-KW"/>
</dbReference>
<dbReference type="SUPFAM" id="SSF101386">
    <property type="entry name" value="all-alpha NTP pyrophosphatases"/>
    <property type="match status" value="1"/>
</dbReference>
<keyword evidence="12 15" id="KW-0067">ATP-binding</keyword>
<evidence type="ECO:0000256" key="6">
    <source>
        <dbReference type="ARBA" id="ARBA00007731"/>
    </source>
</evidence>
<dbReference type="OrthoDB" id="9795769at2"/>
<dbReference type="SUPFAM" id="SSF141734">
    <property type="entry name" value="HisI-like"/>
    <property type="match status" value="1"/>
</dbReference>
<dbReference type="Proteomes" id="UP000030401">
    <property type="component" value="Unassembled WGS sequence"/>
</dbReference>
<comment type="pathway">
    <text evidence="5 15">Amino-acid biosynthesis; L-histidine biosynthesis; L-histidine from 5-phospho-alpha-D-ribose 1-diphosphate: step 2/9.</text>
</comment>
<dbReference type="InterPro" id="IPR023019">
    <property type="entry name" value="His_synth_HisIE"/>
</dbReference>
<evidence type="ECO:0000313" key="17">
    <source>
        <dbReference type="EMBL" id="KGX86210.1"/>
    </source>
</evidence>
<dbReference type="NCBIfam" id="TIGR03188">
    <property type="entry name" value="histidine_hisI"/>
    <property type="match status" value="1"/>
</dbReference>
<evidence type="ECO:0000256" key="15">
    <source>
        <dbReference type="HAMAP-Rule" id="MF_01019"/>
    </source>
</evidence>
<comment type="caution">
    <text evidence="17">The sequence shown here is derived from an EMBL/GenBank/DDBJ whole genome shotgun (WGS) entry which is preliminary data.</text>
</comment>
<dbReference type="InterPro" id="IPR008179">
    <property type="entry name" value="HisE"/>
</dbReference>
<dbReference type="STRING" id="1385512.N784_05570"/>
<dbReference type="EC" id="3.6.1.31" evidence="15"/>
<dbReference type="GO" id="GO:0004636">
    <property type="term" value="F:phosphoribosyl-ATP diphosphatase activity"/>
    <property type="evidence" value="ECO:0007669"/>
    <property type="project" value="UniProtKB-UniRule"/>
</dbReference>
<dbReference type="HAMAP" id="MF_01019">
    <property type="entry name" value="HisIE"/>
    <property type="match status" value="1"/>
</dbReference>
<evidence type="ECO:0000256" key="8">
    <source>
        <dbReference type="ARBA" id="ARBA00022490"/>
    </source>
</evidence>
<organism evidence="17 18">
    <name type="scientific">Pontibacillus litoralis JSM 072002</name>
    <dbReference type="NCBI Taxonomy" id="1385512"/>
    <lineage>
        <taxon>Bacteria</taxon>
        <taxon>Bacillati</taxon>
        <taxon>Bacillota</taxon>
        <taxon>Bacilli</taxon>
        <taxon>Bacillales</taxon>
        <taxon>Bacillaceae</taxon>
        <taxon>Pontibacillus</taxon>
    </lineage>
</organism>
<evidence type="ECO:0000256" key="14">
    <source>
        <dbReference type="ARBA" id="ARBA00023268"/>
    </source>
</evidence>
<dbReference type="UniPathway" id="UPA00031">
    <property type="reaction ID" value="UER00007"/>
</dbReference>
<comment type="subcellular location">
    <subcellularLocation>
        <location evidence="3 15">Cytoplasm</location>
    </subcellularLocation>
</comment>
<dbReference type="FunFam" id="3.10.20.810:FF:000001">
    <property type="entry name" value="Histidine biosynthesis bifunctional protein HisIE"/>
    <property type="match status" value="1"/>
</dbReference>
<gene>
    <name evidence="15" type="primary">hisI</name>
    <name evidence="15" type="synonym">hisIE</name>
    <name evidence="17" type="ORF">N784_05570</name>
</gene>
<keyword evidence="8 15" id="KW-0963">Cytoplasm</keyword>
<feature type="region of interest" description="Phosphoribosyl-AMP cyclohydrolase" evidence="15">
    <location>
        <begin position="1"/>
        <end position="118"/>
    </location>
</feature>
<keyword evidence="13 15" id="KW-0368">Histidine biosynthesis</keyword>
<dbReference type="InterPro" id="IPR021130">
    <property type="entry name" value="PRib-ATP_PPHydrolase-like"/>
</dbReference>
<evidence type="ECO:0000256" key="3">
    <source>
        <dbReference type="ARBA" id="ARBA00004496"/>
    </source>
</evidence>
<dbReference type="RefSeq" id="WP_036834694.1">
    <property type="nucleotide sequence ID" value="NZ_AVPG01000015.1"/>
</dbReference>
<dbReference type="EMBL" id="AVPG01000015">
    <property type="protein sequence ID" value="KGX86210.1"/>
    <property type="molecule type" value="Genomic_DNA"/>
</dbReference>
<dbReference type="HAMAP" id="MF_01020">
    <property type="entry name" value="HisE"/>
    <property type="match status" value="1"/>
</dbReference>
<evidence type="ECO:0000259" key="16">
    <source>
        <dbReference type="Pfam" id="PF01502"/>
    </source>
</evidence>
<comment type="catalytic activity">
    <reaction evidence="1 15">
        <text>1-(5-phospho-beta-D-ribosyl)-5'-AMP + H2O = 1-(5-phospho-beta-D-ribosyl)-5-[(5-phospho-beta-D-ribosylamino)methylideneamino]imidazole-4-carboxamide</text>
        <dbReference type="Rhea" id="RHEA:20049"/>
        <dbReference type="ChEBI" id="CHEBI:15377"/>
        <dbReference type="ChEBI" id="CHEBI:58435"/>
        <dbReference type="ChEBI" id="CHEBI:59457"/>
        <dbReference type="EC" id="3.5.4.19"/>
    </reaction>
</comment>
<sequence length="209" mass="23710">MNIGRIQFDENGLVPAIIQDARSKEVLTLAYMNEAAMKQTIESGETVLYSRSRQSLWRKGETSGHTQQVISMKYDCDRDAILLQVIPNGPACHKGEVTCFSSTLYGEEKSTPHSYNYILDELEWLLMERKKVPIEGSYTSNMLRQGLDRIAKKVPEEAGEVVIAAKNNDHEELAEETADLFFHTLLLLVDRGLSLSDVLQVLEIRHRKK</sequence>
<feature type="domain" description="Phosphoribosyl-AMP cyclohydrolase" evidence="16">
    <location>
        <begin position="29"/>
        <end position="100"/>
    </location>
</feature>
<accession>A0A0A5G547</accession>
<name>A0A0A5G547_9BACI</name>
<evidence type="ECO:0000256" key="13">
    <source>
        <dbReference type="ARBA" id="ARBA00023102"/>
    </source>
</evidence>
<keyword evidence="9 15" id="KW-0028">Amino-acid biosynthesis</keyword>
<keyword evidence="18" id="KW-1185">Reference proteome</keyword>
<dbReference type="InterPro" id="IPR038019">
    <property type="entry name" value="PRib_AMP_CycHydrolase_sf"/>
</dbReference>
<dbReference type="PANTHER" id="PTHR42945">
    <property type="entry name" value="HISTIDINE BIOSYNTHESIS BIFUNCTIONAL PROTEIN"/>
    <property type="match status" value="1"/>
</dbReference>
<evidence type="ECO:0000256" key="12">
    <source>
        <dbReference type="ARBA" id="ARBA00022840"/>
    </source>
</evidence>
<evidence type="ECO:0000256" key="1">
    <source>
        <dbReference type="ARBA" id="ARBA00000024"/>
    </source>
</evidence>
<reference evidence="17 18" key="1">
    <citation type="submission" date="2013-08" db="EMBL/GenBank/DDBJ databases">
        <authorList>
            <person name="Huang J."/>
            <person name="Wang G."/>
        </authorList>
    </citation>
    <scope>NUCLEOTIDE SEQUENCE [LARGE SCALE GENOMIC DNA]</scope>
    <source>
        <strain evidence="17 18">JSM 072002</strain>
    </source>
</reference>
<comment type="similarity">
    <text evidence="6 15">In the C-terminal section; belongs to the PRA-PH family.</text>
</comment>
<dbReference type="Gene3D" id="3.10.20.810">
    <property type="entry name" value="Phosphoribosyl-AMP cyclohydrolase"/>
    <property type="match status" value="1"/>
</dbReference>
<evidence type="ECO:0000256" key="9">
    <source>
        <dbReference type="ARBA" id="ARBA00022605"/>
    </source>
</evidence>
<feature type="region of interest" description="Phosphoribosyl-ATP pyrophosphohydrolase" evidence="15">
    <location>
        <begin position="119"/>
        <end position="209"/>
    </location>
</feature>
<dbReference type="Pfam" id="PF01503">
    <property type="entry name" value="PRA-PH"/>
    <property type="match status" value="1"/>
</dbReference>
<dbReference type="CDD" id="cd11534">
    <property type="entry name" value="NTP-PPase_HisIE_like"/>
    <property type="match status" value="1"/>
</dbReference>
<dbReference type="EC" id="3.5.4.19" evidence="15"/>
<comment type="catalytic activity">
    <reaction evidence="2 15">
        <text>1-(5-phospho-beta-D-ribosyl)-ATP + H2O = 1-(5-phospho-beta-D-ribosyl)-5'-AMP + diphosphate + H(+)</text>
        <dbReference type="Rhea" id="RHEA:22828"/>
        <dbReference type="ChEBI" id="CHEBI:15377"/>
        <dbReference type="ChEBI" id="CHEBI:15378"/>
        <dbReference type="ChEBI" id="CHEBI:33019"/>
        <dbReference type="ChEBI" id="CHEBI:59457"/>
        <dbReference type="ChEBI" id="CHEBI:73183"/>
        <dbReference type="EC" id="3.6.1.31"/>
    </reaction>
</comment>
<evidence type="ECO:0000313" key="18">
    <source>
        <dbReference type="Proteomes" id="UP000030401"/>
    </source>
</evidence>
<dbReference type="NCBIfam" id="NF002747">
    <property type="entry name" value="PRK02759.1"/>
    <property type="match status" value="1"/>
</dbReference>
<evidence type="ECO:0000256" key="4">
    <source>
        <dbReference type="ARBA" id="ARBA00005169"/>
    </source>
</evidence>
<dbReference type="Pfam" id="PF01502">
    <property type="entry name" value="PRA-CH"/>
    <property type="match status" value="1"/>
</dbReference>
<dbReference type="eggNOG" id="COG0140">
    <property type="taxonomic scope" value="Bacteria"/>
</dbReference>
<dbReference type="eggNOG" id="COG0139">
    <property type="taxonomic scope" value="Bacteria"/>
</dbReference>
<protein>
    <recommendedName>
        <fullName evidence="15">Histidine biosynthesis bifunctional protein HisIE</fullName>
    </recommendedName>
    <domain>
        <recommendedName>
            <fullName evidence="15">Phosphoribosyl-AMP cyclohydrolase</fullName>
            <shortName evidence="15">PRA-CH</shortName>
            <ecNumber evidence="15">3.5.4.19</ecNumber>
        </recommendedName>
    </domain>
    <domain>
        <recommendedName>
            <fullName evidence="15">Phosphoribosyl-ATP pyrophosphatase</fullName>
            <shortName evidence="15">PRA-PH</shortName>
            <ecNumber evidence="15">3.6.1.31</ecNumber>
        </recommendedName>
    </domain>
</protein>
<proteinExistence type="inferred from homology"/>
<evidence type="ECO:0000256" key="7">
    <source>
        <dbReference type="ARBA" id="ARBA00008299"/>
    </source>
</evidence>
<dbReference type="Gene3D" id="1.10.287.1080">
    <property type="entry name" value="MazG-like"/>
    <property type="match status" value="1"/>
</dbReference>
<dbReference type="PANTHER" id="PTHR42945:SF9">
    <property type="entry name" value="HISTIDINE BIOSYNTHESIS BIFUNCTIONAL PROTEIN HISIE"/>
    <property type="match status" value="1"/>
</dbReference>
<dbReference type="GO" id="GO:0000105">
    <property type="term" value="P:L-histidine biosynthetic process"/>
    <property type="evidence" value="ECO:0007669"/>
    <property type="project" value="UniProtKB-UniRule"/>
</dbReference>
<dbReference type="NCBIfam" id="NF000768">
    <property type="entry name" value="PRK00051.1"/>
    <property type="match status" value="1"/>
</dbReference>
<dbReference type="GO" id="GO:0005737">
    <property type="term" value="C:cytoplasm"/>
    <property type="evidence" value="ECO:0007669"/>
    <property type="project" value="UniProtKB-SubCell"/>
</dbReference>
<dbReference type="AlphaFoldDB" id="A0A0A5G547"/>
<keyword evidence="11 15" id="KW-0378">Hydrolase</keyword>